<protein>
    <recommendedName>
        <fullName evidence="4">DUF4283 domain-containing protein</fullName>
    </recommendedName>
</protein>
<sequence length="112" mass="13214">MFQVRQTFFQFLSLLWLRRLLIPSPCDMVAINKMVVWTKLPCVLVQYKEVVIIKVIAQPLCDIIRVDEVTLGLSGLFMKVFIEVDLRFPLKRVLIVRQDDDKLILISYEKLF</sequence>
<name>A0A540NLB0_MALBA</name>
<organism evidence="2 3">
    <name type="scientific">Malus baccata</name>
    <name type="common">Siberian crab apple</name>
    <name type="synonym">Pyrus baccata</name>
    <dbReference type="NCBI Taxonomy" id="106549"/>
    <lineage>
        <taxon>Eukaryota</taxon>
        <taxon>Viridiplantae</taxon>
        <taxon>Streptophyta</taxon>
        <taxon>Embryophyta</taxon>
        <taxon>Tracheophyta</taxon>
        <taxon>Spermatophyta</taxon>
        <taxon>Magnoliopsida</taxon>
        <taxon>eudicotyledons</taxon>
        <taxon>Gunneridae</taxon>
        <taxon>Pentapetalae</taxon>
        <taxon>rosids</taxon>
        <taxon>fabids</taxon>
        <taxon>Rosales</taxon>
        <taxon>Rosaceae</taxon>
        <taxon>Amygdaloideae</taxon>
        <taxon>Maleae</taxon>
        <taxon>Malus</taxon>
    </lineage>
</organism>
<dbReference type="EMBL" id="VIEB01000026">
    <property type="protein sequence ID" value="TQE11821.1"/>
    <property type="molecule type" value="Genomic_DNA"/>
</dbReference>
<proteinExistence type="predicted"/>
<feature type="chain" id="PRO_5021946666" description="DUF4283 domain-containing protein" evidence="1">
    <location>
        <begin position="24"/>
        <end position="112"/>
    </location>
</feature>
<accession>A0A540NLB0</accession>
<evidence type="ECO:0008006" key="4">
    <source>
        <dbReference type="Google" id="ProtNLM"/>
    </source>
</evidence>
<gene>
    <name evidence="2" type="ORF">C1H46_002663</name>
</gene>
<evidence type="ECO:0000256" key="1">
    <source>
        <dbReference type="SAM" id="SignalP"/>
    </source>
</evidence>
<evidence type="ECO:0000313" key="3">
    <source>
        <dbReference type="Proteomes" id="UP000315295"/>
    </source>
</evidence>
<keyword evidence="1" id="KW-0732">Signal</keyword>
<feature type="signal peptide" evidence="1">
    <location>
        <begin position="1"/>
        <end position="23"/>
    </location>
</feature>
<dbReference type="AlphaFoldDB" id="A0A540NLB0"/>
<comment type="caution">
    <text evidence="2">The sequence shown here is derived from an EMBL/GenBank/DDBJ whole genome shotgun (WGS) entry which is preliminary data.</text>
</comment>
<reference evidence="2 3" key="1">
    <citation type="journal article" date="2019" name="G3 (Bethesda)">
        <title>Sequencing of a Wild Apple (Malus baccata) Genome Unravels the Differences Between Cultivated and Wild Apple Species Regarding Disease Resistance and Cold Tolerance.</title>
        <authorList>
            <person name="Chen X."/>
        </authorList>
    </citation>
    <scope>NUCLEOTIDE SEQUENCE [LARGE SCALE GENOMIC DNA]</scope>
    <source>
        <strain evidence="3">cv. Shandingzi</strain>
        <tissue evidence="2">Leaves</tissue>
    </source>
</reference>
<dbReference type="Proteomes" id="UP000315295">
    <property type="component" value="Unassembled WGS sequence"/>
</dbReference>
<evidence type="ECO:0000313" key="2">
    <source>
        <dbReference type="EMBL" id="TQE11821.1"/>
    </source>
</evidence>
<keyword evidence="3" id="KW-1185">Reference proteome</keyword>